<dbReference type="InterPro" id="IPR013783">
    <property type="entry name" value="Ig-like_fold"/>
</dbReference>
<evidence type="ECO:0000256" key="1">
    <source>
        <dbReference type="SAM" id="Phobius"/>
    </source>
</evidence>
<dbReference type="PANTHER" id="PTHR37464">
    <property type="entry name" value="BLL2463 PROTEIN"/>
    <property type="match status" value="1"/>
</dbReference>
<evidence type="ECO:0000259" key="2">
    <source>
        <dbReference type="Pfam" id="PF07584"/>
    </source>
</evidence>
<feature type="domain" description="Aerotolerance regulator N-terminal" evidence="2">
    <location>
        <begin position="1"/>
        <end position="76"/>
    </location>
</feature>
<protein>
    <submittedName>
        <fullName evidence="3">BatA domain-containing protein</fullName>
    </submittedName>
</protein>
<dbReference type="InterPro" id="IPR011933">
    <property type="entry name" value="Double_TM_dom"/>
</dbReference>
<dbReference type="EMBL" id="JASJOS010000006">
    <property type="protein sequence ID" value="MDJ1481899.1"/>
    <property type="molecule type" value="Genomic_DNA"/>
</dbReference>
<evidence type="ECO:0000313" key="3">
    <source>
        <dbReference type="EMBL" id="MDJ1481899.1"/>
    </source>
</evidence>
<keyword evidence="1" id="KW-0812">Transmembrane</keyword>
<dbReference type="PANTHER" id="PTHR37464:SF1">
    <property type="entry name" value="BLL2463 PROTEIN"/>
    <property type="match status" value="1"/>
</dbReference>
<comment type="caution">
    <text evidence="3">The sequence shown here is derived from an EMBL/GenBank/DDBJ whole genome shotgun (WGS) entry which is preliminary data.</text>
</comment>
<feature type="transmembrane region" description="Helical" evidence="1">
    <location>
        <begin position="6"/>
        <end position="24"/>
    </location>
</feature>
<dbReference type="Proteomes" id="UP001241110">
    <property type="component" value="Unassembled WGS sequence"/>
</dbReference>
<dbReference type="Pfam" id="PF07584">
    <property type="entry name" value="BatA"/>
    <property type="match status" value="1"/>
</dbReference>
<name>A0AAE3QS80_9BACT</name>
<dbReference type="SUPFAM" id="SSF52317">
    <property type="entry name" value="Class I glutamine amidotransferase-like"/>
    <property type="match status" value="1"/>
</dbReference>
<dbReference type="InterPro" id="IPR024163">
    <property type="entry name" value="Aerotolerance_reg_N"/>
</dbReference>
<keyword evidence="1" id="KW-1133">Transmembrane helix</keyword>
<gene>
    <name evidence="3" type="ORF">QNI16_15465</name>
</gene>
<feature type="transmembrane region" description="Helical" evidence="1">
    <location>
        <begin position="663"/>
        <end position="685"/>
    </location>
</feature>
<sequence length="687" mass="77508">MSFLYPSFLFGLFAVAIPIAIHLFNFRRTRKVYFTNVAFLKEVKTSTNSFRRLKQWLILATRILFITFLVLAFAQPFIQSPKQQSLSSQGNTGIYLDNSLSMQNETGKRQYLQLATDEADELLGALPKTPSIQLLTNDFESRDQYLATPDKLKDRLTEINFSPTSRTLESIYKRQNNLLSRNSPSTQNQFIWFSDFQKSTVGDLNKLKIDTNSRIFLVPVQTEETANLYVDSVWLATPFVKEMETNTLNVRLVNTGKDAVKNLPVKLFLDEKQVSSSSVNLDANNSVVATFDFLVKERGLKKGRISFEDFPVTFDNDFYFVLNASPTINIVHMFGGATGNYIQNLFSNETIFQARSLNAQNVDPTLLNTADLAILDGVTDLSGSLPTSLEAFVKKGGSLIIFPGPANNNTIYGSLLSRLGVPSPQNTTSPDKTFEVIDAPDTRNPFFESIFENTTQKERMAMPAANPVWQWTGRGSSLLRLKTGTPFLSRFDVQRGKVYLCASPLTDNFSTFQKHALFVPILYKIAALSKSQERLSFSFQEPSIAVEINEAGKEPVFHLKKDNLELIPSQRISGKQLLFDIPENSQTGSKQLAEAGYYELTLNGKVQKILAFNYDKKESQPDSYSPTELKQIFGRYKNVQIFSALNEGEFVNEFKSESQGKNFWKYCLIAALFFLLAEILIIRFVKG</sequence>
<evidence type="ECO:0000313" key="4">
    <source>
        <dbReference type="Proteomes" id="UP001241110"/>
    </source>
</evidence>
<dbReference type="AlphaFoldDB" id="A0AAE3QS80"/>
<dbReference type="RefSeq" id="WP_313980312.1">
    <property type="nucleotide sequence ID" value="NZ_JASJOS010000006.1"/>
</dbReference>
<keyword evidence="1" id="KW-0472">Membrane</keyword>
<organism evidence="3 4">
    <name type="scientific">Xanthocytophaga flava</name>
    <dbReference type="NCBI Taxonomy" id="3048013"/>
    <lineage>
        <taxon>Bacteria</taxon>
        <taxon>Pseudomonadati</taxon>
        <taxon>Bacteroidota</taxon>
        <taxon>Cytophagia</taxon>
        <taxon>Cytophagales</taxon>
        <taxon>Rhodocytophagaceae</taxon>
        <taxon>Xanthocytophaga</taxon>
    </lineage>
</organism>
<dbReference type="NCBIfam" id="TIGR02226">
    <property type="entry name" value="two_anch"/>
    <property type="match status" value="1"/>
</dbReference>
<dbReference type="Gene3D" id="2.60.40.10">
    <property type="entry name" value="Immunoglobulins"/>
    <property type="match status" value="1"/>
</dbReference>
<reference evidence="3" key="1">
    <citation type="submission" date="2023-05" db="EMBL/GenBank/DDBJ databases">
        <authorList>
            <person name="Zhang X."/>
        </authorList>
    </citation>
    <scope>NUCLEOTIDE SEQUENCE</scope>
    <source>
        <strain evidence="3">YF14B1</strain>
    </source>
</reference>
<proteinExistence type="predicted"/>
<accession>A0AAE3QS80</accession>
<feature type="transmembrane region" description="Helical" evidence="1">
    <location>
        <begin position="56"/>
        <end position="78"/>
    </location>
</feature>
<dbReference type="InterPro" id="IPR029062">
    <property type="entry name" value="Class_I_gatase-like"/>
</dbReference>